<keyword evidence="3" id="KW-0121">Carboxypeptidase</keyword>
<dbReference type="PANTHER" id="PTHR46825">
    <property type="entry name" value="D-ALANYL-D-ALANINE-CARBOXYPEPTIDASE/ENDOPEPTIDASE AMPH"/>
    <property type="match status" value="1"/>
</dbReference>
<dbReference type="RefSeq" id="WP_089318337.1">
    <property type="nucleotide sequence ID" value="NZ_FZOQ01000004.1"/>
</dbReference>
<reference evidence="4" key="1">
    <citation type="submission" date="2017-06" db="EMBL/GenBank/DDBJ databases">
        <authorList>
            <person name="Varghese N."/>
            <person name="Submissions S."/>
        </authorList>
    </citation>
    <scope>NUCLEOTIDE SEQUENCE [LARGE SCALE GENOMIC DNA]</scope>
    <source>
        <strain evidence="4">NKM1</strain>
    </source>
</reference>
<feature type="signal peptide" evidence="1">
    <location>
        <begin position="1"/>
        <end position="21"/>
    </location>
</feature>
<protein>
    <submittedName>
        <fullName evidence="3">D-alanyl-D-alanine carboxypeptidase</fullName>
    </submittedName>
</protein>
<dbReference type="Gene3D" id="3.40.710.10">
    <property type="entry name" value="DD-peptidase/beta-lactamase superfamily"/>
    <property type="match status" value="1"/>
</dbReference>
<name>A0A239DBK3_9BACT</name>
<dbReference type="PANTHER" id="PTHR46825:SF7">
    <property type="entry name" value="D-ALANYL-D-ALANINE CARBOXYPEPTIDASE"/>
    <property type="match status" value="1"/>
</dbReference>
<dbReference type="InterPro" id="IPR050491">
    <property type="entry name" value="AmpC-like"/>
</dbReference>
<proteinExistence type="predicted"/>
<dbReference type="AlphaFoldDB" id="A0A239DBK3"/>
<dbReference type="OrthoDB" id="9793489at2"/>
<dbReference type="Proteomes" id="UP000198432">
    <property type="component" value="Unassembled WGS sequence"/>
</dbReference>
<keyword evidence="1" id="KW-0732">Signal</keyword>
<evidence type="ECO:0000256" key="1">
    <source>
        <dbReference type="SAM" id="SignalP"/>
    </source>
</evidence>
<organism evidence="3 4">
    <name type="scientific">Pontibacter ummariensis</name>
    <dbReference type="NCBI Taxonomy" id="1610492"/>
    <lineage>
        <taxon>Bacteria</taxon>
        <taxon>Pseudomonadati</taxon>
        <taxon>Bacteroidota</taxon>
        <taxon>Cytophagia</taxon>
        <taxon>Cytophagales</taxon>
        <taxon>Hymenobacteraceae</taxon>
        <taxon>Pontibacter</taxon>
    </lineage>
</organism>
<keyword evidence="3" id="KW-0378">Hydrolase</keyword>
<evidence type="ECO:0000259" key="2">
    <source>
        <dbReference type="Pfam" id="PF00144"/>
    </source>
</evidence>
<feature type="domain" description="Beta-lactamase-related" evidence="2">
    <location>
        <begin position="41"/>
        <end position="362"/>
    </location>
</feature>
<accession>A0A239DBK3</accession>
<evidence type="ECO:0000313" key="3">
    <source>
        <dbReference type="EMBL" id="SNS29699.1"/>
    </source>
</evidence>
<keyword evidence="4" id="KW-1185">Reference proteome</keyword>
<sequence>MKHLLLSLVLLLLASGARAVAAGPAPKALIARRLQLKLDSLQRANGFPGVTFAAVLPNGEEILLASGMADSALHIPMKPTHRMLSGSNGKTLFSAVAMVLAEQGLFNLDDKIEKHISVVPWFDRIPNARSITMRMLMNHTSGIEEYYELGDFMQKLKEVPSRTWTPKESFSYVFDREPLFVAGAGWGYADTNYLLLGYILERLSGRTMYDLAKTHVLAPYKLKDTEPSVKQRFDRLAVGYSSPASPFPFHGAVAKNGKLVFSPQFEWTGGGFVSSAADLAAWAKGLYYLKAVSPERRAAMREGVKANTGKDHLYGLGMQIRPGGEAGFGYGHSGWFPGYLTDAEYFPDLDLALAIQFNTDDMRLLKRSTHDYLLELAKVIRTTQSENKKGS</sequence>
<dbReference type="GO" id="GO:0004180">
    <property type="term" value="F:carboxypeptidase activity"/>
    <property type="evidence" value="ECO:0007669"/>
    <property type="project" value="UniProtKB-KW"/>
</dbReference>
<dbReference type="EMBL" id="FZOQ01000004">
    <property type="protein sequence ID" value="SNS29699.1"/>
    <property type="molecule type" value="Genomic_DNA"/>
</dbReference>
<dbReference type="SUPFAM" id="SSF56601">
    <property type="entry name" value="beta-lactamase/transpeptidase-like"/>
    <property type="match status" value="1"/>
</dbReference>
<gene>
    <name evidence="3" type="ORF">SAMN06296052_104152</name>
</gene>
<dbReference type="InterPro" id="IPR001466">
    <property type="entry name" value="Beta-lactam-related"/>
</dbReference>
<dbReference type="Pfam" id="PF00144">
    <property type="entry name" value="Beta-lactamase"/>
    <property type="match status" value="1"/>
</dbReference>
<evidence type="ECO:0000313" key="4">
    <source>
        <dbReference type="Proteomes" id="UP000198432"/>
    </source>
</evidence>
<dbReference type="InterPro" id="IPR012338">
    <property type="entry name" value="Beta-lactam/transpept-like"/>
</dbReference>
<keyword evidence="3" id="KW-0645">Protease</keyword>
<feature type="chain" id="PRO_5012059787" evidence="1">
    <location>
        <begin position="22"/>
        <end position="391"/>
    </location>
</feature>